<gene>
    <name evidence="3" type="ORF">HNQ64_003876</name>
</gene>
<name>A0A7W7YNT5_9BACT</name>
<comment type="caution">
    <text evidence="3">The sequence shown here is derived from an EMBL/GenBank/DDBJ whole genome shotgun (WGS) entry which is preliminary data.</text>
</comment>
<evidence type="ECO:0000259" key="2">
    <source>
        <dbReference type="Pfam" id="PF00535"/>
    </source>
</evidence>
<dbReference type="PANTHER" id="PTHR43630">
    <property type="entry name" value="POLY-BETA-1,6-N-ACETYL-D-GLUCOSAMINE SYNTHASE"/>
    <property type="match status" value="1"/>
</dbReference>
<dbReference type="EMBL" id="JACHIF010000009">
    <property type="protein sequence ID" value="MBB5039601.1"/>
    <property type="molecule type" value="Genomic_DNA"/>
</dbReference>
<dbReference type="InterPro" id="IPR029044">
    <property type="entry name" value="Nucleotide-diphossugar_trans"/>
</dbReference>
<keyword evidence="3" id="KW-0808">Transferase</keyword>
<dbReference type="Proteomes" id="UP000534294">
    <property type="component" value="Unassembled WGS sequence"/>
</dbReference>
<dbReference type="Gene3D" id="3.90.550.10">
    <property type="entry name" value="Spore Coat Polysaccharide Biosynthesis Protein SpsA, Chain A"/>
    <property type="match status" value="1"/>
</dbReference>
<proteinExistence type="inferred from homology"/>
<dbReference type="Pfam" id="PF00535">
    <property type="entry name" value="Glycos_transf_2"/>
    <property type="match status" value="1"/>
</dbReference>
<dbReference type="AlphaFoldDB" id="A0A7W7YNT5"/>
<keyword evidence="4" id="KW-1185">Reference proteome</keyword>
<dbReference type="CDD" id="cd02511">
    <property type="entry name" value="Beta4Glucosyltransferase"/>
    <property type="match status" value="1"/>
</dbReference>
<accession>A0A7W7YNT5</accession>
<organism evidence="3 4">
    <name type="scientific">Prosthecobacter dejongeii</name>
    <dbReference type="NCBI Taxonomy" id="48465"/>
    <lineage>
        <taxon>Bacteria</taxon>
        <taxon>Pseudomonadati</taxon>
        <taxon>Verrucomicrobiota</taxon>
        <taxon>Verrucomicrobiia</taxon>
        <taxon>Verrucomicrobiales</taxon>
        <taxon>Verrucomicrobiaceae</taxon>
        <taxon>Prosthecobacter</taxon>
    </lineage>
</organism>
<sequence>MSDLPVSICIPVKNEEVNLPGCLAALGAFDEVVVVDSGSTDGTVDLAHGAGATVLQFEWNGQFPKKRNWTLRNHRFKHPWVLFLDADERVNESFVAELRRTLTTTSHVGFWLSFTNWFMGAPLRHGDVFHKLALIKTGAGEYERFPEDAWSRLDMEVHEHPVLSGTTGVLKTRLVHHDYRGLKNYLARHNEYSSWEANRFLWLQSAGPEAWATLTDRQRFKYRWMDRWWLAWLYWAVAVILKRGFLDGLNGLRFGMLKRRYFGEIRLKIQEAQRTGKPA</sequence>
<dbReference type="InterPro" id="IPR001173">
    <property type="entry name" value="Glyco_trans_2-like"/>
</dbReference>
<dbReference type="GO" id="GO:0016740">
    <property type="term" value="F:transferase activity"/>
    <property type="evidence" value="ECO:0007669"/>
    <property type="project" value="UniProtKB-KW"/>
</dbReference>
<dbReference type="SUPFAM" id="SSF53448">
    <property type="entry name" value="Nucleotide-diphospho-sugar transferases"/>
    <property type="match status" value="1"/>
</dbReference>
<feature type="domain" description="Glycosyltransferase 2-like" evidence="2">
    <location>
        <begin position="7"/>
        <end position="120"/>
    </location>
</feature>
<dbReference type="RefSeq" id="WP_184211534.1">
    <property type="nucleotide sequence ID" value="NZ_JACHIF010000009.1"/>
</dbReference>
<evidence type="ECO:0000313" key="4">
    <source>
        <dbReference type="Proteomes" id="UP000534294"/>
    </source>
</evidence>
<reference evidence="3 4" key="1">
    <citation type="submission" date="2020-08" db="EMBL/GenBank/DDBJ databases">
        <title>Genomic Encyclopedia of Type Strains, Phase IV (KMG-IV): sequencing the most valuable type-strain genomes for metagenomic binning, comparative biology and taxonomic classification.</title>
        <authorList>
            <person name="Goeker M."/>
        </authorList>
    </citation>
    <scope>NUCLEOTIDE SEQUENCE [LARGE SCALE GENOMIC DNA]</scope>
    <source>
        <strain evidence="3 4">DSM 12251</strain>
    </source>
</reference>
<evidence type="ECO:0000256" key="1">
    <source>
        <dbReference type="ARBA" id="ARBA00038494"/>
    </source>
</evidence>
<comment type="similarity">
    <text evidence="1">Belongs to the glycosyltransferase 2 family. WaaE/KdtX subfamily.</text>
</comment>
<protein>
    <submittedName>
        <fullName evidence="3">Glycosyltransferase involved in cell wall biosynthesis</fullName>
    </submittedName>
</protein>
<dbReference type="PANTHER" id="PTHR43630:SF2">
    <property type="entry name" value="GLYCOSYLTRANSFERASE"/>
    <property type="match status" value="1"/>
</dbReference>
<evidence type="ECO:0000313" key="3">
    <source>
        <dbReference type="EMBL" id="MBB5039601.1"/>
    </source>
</evidence>